<dbReference type="Proteomes" id="UP001147747">
    <property type="component" value="Unassembled WGS sequence"/>
</dbReference>
<keyword evidence="3" id="KW-1185">Reference proteome</keyword>
<evidence type="ECO:0000256" key="1">
    <source>
        <dbReference type="SAM" id="MobiDB-lite"/>
    </source>
</evidence>
<sequence length="93" mass="10456">MPSTSDIELPPISNPPEPNLLHDQNQTRQYLTQKSYPSDRPYERNIHLDQPVALGSQDSNNDILGHQEILTDYNSGGLNLTGQPEDIFASHLF</sequence>
<dbReference type="GeneID" id="81367512"/>
<organism evidence="2 3">
    <name type="scientific">Penicillium cosmopolitanum</name>
    <dbReference type="NCBI Taxonomy" id="1131564"/>
    <lineage>
        <taxon>Eukaryota</taxon>
        <taxon>Fungi</taxon>
        <taxon>Dikarya</taxon>
        <taxon>Ascomycota</taxon>
        <taxon>Pezizomycotina</taxon>
        <taxon>Eurotiomycetes</taxon>
        <taxon>Eurotiomycetidae</taxon>
        <taxon>Eurotiales</taxon>
        <taxon>Aspergillaceae</taxon>
        <taxon>Penicillium</taxon>
    </lineage>
</organism>
<dbReference type="RefSeq" id="XP_056491266.1">
    <property type="nucleotide sequence ID" value="XM_056628532.1"/>
</dbReference>
<evidence type="ECO:0000313" key="3">
    <source>
        <dbReference type="Proteomes" id="UP001147747"/>
    </source>
</evidence>
<reference evidence="2" key="1">
    <citation type="submission" date="2022-12" db="EMBL/GenBank/DDBJ databases">
        <authorList>
            <person name="Petersen C."/>
        </authorList>
    </citation>
    <scope>NUCLEOTIDE SEQUENCE</scope>
    <source>
        <strain evidence="2">IBT 29677</strain>
    </source>
</reference>
<accession>A0A9X0BBX4</accession>
<proteinExistence type="predicted"/>
<comment type="caution">
    <text evidence="2">The sequence shown here is derived from an EMBL/GenBank/DDBJ whole genome shotgun (WGS) entry which is preliminary data.</text>
</comment>
<dbReference type="AlphaFoldDB" id="A0A9X0BBX4"/>
<protein>
    <submittedName>
        <fullName evidence="2">Uncharacterized protein</fullName>
    </submittedName>
</protein>
<dbReference type="EMBL" id="JAPZBU010000005">
    <property type="protein sequence ID" value="KAJ5404024.1"/>
    <property type="molecule type" value="Genomic_DNA"/>
</dbReference>
<feature type="region of interest" description="Disordered" evidence="1">
    <location>
        <begin position="1"/>
        <end position="22"/>
    </location>
</feature>
<reference evidence="2" key="2">
    <citation type="journal article" date="2023" name="IMA Fungus">
        <title>Comparative genomic study of the Penicillium genus elucidates a diverse pangenome and 15 lateral gene transfer events.</title>
        <authorList>
            <person name="Petersen C."/>
            <person name="Sorensen T."/>
            <person name="Nielsen M.R."/>
            <person name="Sondergaard T.E."/>
            <person name="Sorensen J.L."/>
            <person name="Fitzpatrick D.A."/>
            <person name="Frisvad J.C."/>
            <person name="Nielsen K.L."/>
        </authorList>
    </citation>
    <scope>NUCLEOTIDE SEQUENCE</scope>
    <source>
        <strain evidence="2">IBT 29677</strain>
    </source>
</reference>
<name>A0A9X0BBX4_9EURO</name>
<evidence type="ECO:0000313" key="2">
    <source>
        <dbReference type="EMBL" id="KAJ5404024.1"/>
    </source>
</evidence>
<gene>
    <name evidence="2" type="ORF">N7509_003895</name>
</gene>